<keyword evidence="8" id="KW-0255">Endonuclease</keyword>
<gene>
    <name evidence="11" type="ORF">TEA_008858</name>
</gene>
<evidence type="ECO:0000256" key="2">
    <source>
        <dbReference type="ARBA" id="ARBA00001947"/>
    </source>
</evidence>
<sequence length="498" mass="54570">MGTGMDTQDTSPSVSLFFDKQRFIFNAGEIDYIFLSRVCSETASGLPGLLLTLAGMGEEGMSVSMNLLDLSVNVWGPSDLKYLVDAMRSFIPKASMVHTNSFGPSLGSEGVSIPDPKKFTEPIILIDDEVVKISALLLRPISSEVTELDLEDRRNQYSETCLPQSPNNEVKLVLKPGDISVIYVCELPEIKGKFDPKKAVALGLKPGPKCRELQLGNSVKSDHQNIMVHPSDVLGPSIPGPIVLIVDCPTSCHLQELLSLQTLSSYYGDMSSNPVETSKSVNCIVYLCPASVINTNAYQKWMTRFRGAQHVMAGHERKNIEVPILKSSARIAARLNYLCPQLFPAPGFWSLQHPNGSVPGSRALIEVPVSKLCESISAENLLKFHLRPYAQLGLDRSGVPSSISASEVIDEFLLDIPVIVDAAQQVTRFWHGDKQTREDTTVMIEDPWLNDNTLPSCLEDISREDMEIVLLGTGSSQPLSTEMLVLSSSIFSRKEASS</sequence>
<dbReference type="GO" id="GO:0046872">
    <property type="term" value="F:metal ion binding"/>
    <property type="evidence" value="ECO:0007669"/>
    <property type="project" value="UniProtKB-KW"/>
</dbReference>
<evidence type="ECO:0000313" key="12">
    <source>
        <dbReference type="Proteomes" id="UP000306102"/>
    </source>
</evidence>
<comment type="catalytic activity">
    <reaction evidence="1">
        <text>Endonucleolytic cleavage of RNA, removing extra 3' nucleotides from tRNA precursor, generating 3' termini of tRNAs. A 3'-hydroxy group is left at the tRNA terminus and a 5'-phosphoryl group is left at the trailer molecule.</text>
        <dbReference type="EC" id="3.1.26.11"/>
    </reaction>
</comment>
<keyword evidence="12" id="KW-1185">Reference proteome</keyword>
<dbReference type="InterPro" id="IPR047151">
    <property type="entry name" value="RNZ2-like"/>
</dbReference>
<evidence type="ECO:0000256" key="4">
    <source>
        <dbReference type="ARBA" id="ARBA00012477"/>
    </source>
</evidence>
<reference evidence="11 12" key="1">
    <citation type="journal article" date="2018" name="Proc. Natl. Acad. Sci. U.S.A.">
        <title>Draft genome sequence of Camellia sinensis var. sinensis provides insights into the evolution of the tea genome and tea quality.</title>
        <authorList>
            <person name="Wei C."/>
            <person name="Yang H."/>
            <person name="Wang S."/>
            <person name="Zhao J."/>
            <person name="Liu C."/>
            <person name="Gao L."/>
            <person name="Xia E."/>
            <person name="Lu Y."/>
            <person name="Tai Y."/>
            <person name="She G."/>
            <person name="Sun J."/>
            <person name="Cao H."/>
            <person name="Tong W."/>
            <person name="Gao Q."/>
            <person name="Li Y."/>
            <person name="Deng W."/>
            <person name="Jiang X."/>
            <person name="Wang W."/>
            <person name="Chen Q."/>
            <person name="Zhang S."/>
            <person name="Li H."/>
            <person name="Wu J."/>
            <person name="Wang P."/>
            <person name="Li P."/>
            <person name="Shi C."/>
            <person name="Zheng F."/>
            <person name="Jian J."/>
            <person name="Huang B."/>
            <person name="Shan D."/>
            <person name="Shi M."/>
            <person name="Fang C."/>
            <person name="Yue Y."/>
            <person name="Li F."/>
            <person name="Li D."/>
            <person name="Wei S."/>
            <person name="Han B."/>
            <person name="Jiang C."/>
            <person name="Yin Y."/>
            <person name="Xia T."/>
            <person name="Zhang Z."/>
            <person name="Bennetzen J.L."/>
            <person name="Zhao S."/>
            <person name="Wan X."/>
        </authorList>
    </citation>
    <scope>NUCLEOTIDE SEQUENCE [LARGE SCALE GENOMIC DNA]</scope>
    <source>
        <strain evidence="12">cv. Shuchazao</strain>
        <tissue evidence="11">Leaf</tissue>
    </source>
</reference>
<keyword evidence="7" id="KW-0479">Metal-binding</keyword>
<evidence type="ECO:0000256" key="7">
    <source>
        <dbReference type="ARBA" id="ARBA00022723"/>
    </source>
</evidence>
<comment type="caution">
    <text evidence="11">The sequence shown here is derived from an EMBL/GenBank/DDBJ whole genome shotgun (WGS) entry which is preliminary data.</text>
</comment>
<evidence type="ECO:0000256" key="10">
    <source>
        <dbReference type="ARBA" id="ARBA00022833"/>
    </source>
</evidence>
<keyword evidence="10" id="KW-0862">Zinc</keyword>
<dbReference type="PANTHER" id="PTHR12553:SF49">
    <property type="entry name" value="ZINC PHOSPHODIESTERASE ELAC PROTEIN 2"/>
    <property type="match status" value="1"/>
</dbReference>
<dbReference type="Proteomes" id="UP000306102">
    <property type="component" value="Unassembled WGS sequence"/>
</dbReference>
<evidence type="ECO:0000256" key="5">
    <source>
        <dbReference type="ARBA" id="ARBA00022694"/>
    </source>
</evidence>
<evidence type="ECO:0000313" key="11">
    <source>
        <dbReference type="EMBL" id="THG00201.1"/>
    </source>
</evidence>
<keyword evidence="5" id="KW-0819">tRNA processing</keyword>
<dbReference type="Gene3D" id="3.60.15.10">
    <property type="entry name" value="Ribonuclease Z/Hydroxyacylglutathione hydrolase-like"/>
    <property type="match status" value="1"/>
</dbReference>
<dbReference type="AlphaFoldDB" id="A0A4S4DC71"/>
<evidence type="ECO:0000256" key="8">
    <source>
        <dbReference type="ARBA" id="ARBA00022759"/>
    </source>
</evidence>
<proteinExistence type="inferred from homology"/>
<dbReference type="GO" id="GO:0042781">
    <property type="term" value="F:3'-tRNA processing endoribonuclease activity"/>
    <property type="evidence" value="ECO:0007669"/>
    <property type="project" value="UniProtKB-EC"/>
</dbReference>
<accession>A0A4S4DC71</accession>
<keyword evidence="6" id="KW-0540">Nuclease</keyword>
<dbReference type="GO" id="GO:0005739">
    <property type="term" value="C:mitochondrion"/>
    <property type="evidence" value="ECO:0007669"/>
    <property type="project" value="TreeGrafter"/>
</dbReference>
<comment type="similarity">
    <text evidence="3">Belongs to the RNase Z family.</text>
</comment>
<dbReference type="STRING" id="542762.A0A4S4DC71"/>
<organism evidence="11 12">
    <name type="scientific">Camellia sinensis var. sinensis</name>
    <name type="common">China tea</name>
    <dbReference type="NCBI Taxonomy" id="542762"/>
    <lineage>
        <taxon>Eukaryota</taxon>
        <taxon>Viridiplantae</taxon>
        <taxon>Streptophyta</taxon>
        <taxon>Embryophyta</taxon>
        <taxon>Tracheophyta</taxon>
        <taxon>Spermatophyta</taxon>
        <taxon>Magnoliopsida</taxon>
        <taxon>eudicotyledons</taxon>
        <taxon>Gunneridae</taxon>
        <taxon>Pentapetalae</taxon>
        <taxon>asterids</taxon>
        <taxon>Ericales</taxon>
        <taxon>Theaceae</taxon>
        <taxon>Camellia</taxon>
    </lineage>
</organism>
<keyword evidence="9" id="KW-0378">Hydrolase</keyword>
<dbReference type="SUPFAM" id="SSF56281">
    <property type="entry name" value="Metallo-hydrolase/oxidoreductase"/>
    <property type="match status" value="1"/>
</dbReference>
<dbReference type="GO" id="GO:1990180">
    <property type="term" value="P:mitochondrial tRNA 3'-end processing"/>
    <property type="evidence" value="ECO:0007669"/>
    <property type="project" value="TreeGrafter"/>
</dbReference>
<comment type="cofactor">
    <cofactor evidence="2">
        <name>Zn(2+)</name>
        <dbReference type="ChEBI" id="CHEBI:29105"/>
    </cofactor>
</comment>
<evidence type="ECO:0000256" key="6">
    <source>
        <dbReference type="ARBA" id="ARBA00022722"/>
    </source>
</evidence>
<dbReference type="EC" id="3.1.26.11" evidence="4"/>
<name>A0A4S4DC71_CAMSN</name>
<protein>
    <recommendedName>
        <fullName evidence="4">ribonuclease Z</fullName>
        <ecNumber evidence="4">3.1.26.11</ecNumber>
    </recommendedName>
</protein>
<evidence type="ECO:0000256" key="9">
    <source>
        <dbReference type="ARBA" id="ARBA00022801"/>
    </source>
</evidence>
<dbReference type="PANTHER" id="PTHR12553">
    <property type="entry name" value="ZINC PHOSPHODIESTERASE ELAC PROTEIN 2"/>
    <property type="match status" value="1"/>
</dbReference>
<dbReference type="EMBL" id="SDRB02011778">
    <property type="protein sequence ID" value="THG00201.1"/>
    <property type="molecule type" value="Genomic_DNA"/>
</dbReference>
<dbReference type="InterPro" id="IPR036866">
    <property type="entry name" value="RibonucZ/Hydroxyglut_hydro"/>
</dbReference>
<evidence type="ECO:0000256" key="3">
    <source>
        <dbReference type="ARBA" id="ARBA00007823"/>
    </source>
</evidence>
<evidence type="ECO:0000256" key="1">
    <source>
        <dbReference type="ARBA" id="ARBA00000402"/>
    </source>
</evidence>